<feature type="region of interest" description="Disordered" evidence="1">
    <location>
        <begin position="232"/>
        <end position="314"/>
    </location>
</feature>
<dbReference type="Pfam" id="PF13604">
    <property type="entry name" value="AAA_30"/>
    <property type="match status" value="1"/>
</dbReference>
<gene>
    <name evidence="3" type="ORF">BU14_0082s0015</name>
</gene>
<evidence type="ECO:0000256" key="1">
    <source>
        <dbReference type="SAM" id="MobiDB-lite"/>
    </source>
</evidence>
<organism evidence="3 4">
    <name type="scientific">Porphyra umbilicalis</name>
    <name type="common">Purple laver</name>
    <name type="synonym">Red alga</name>
    <dbReference type="NCBI Taxonomy" id="2786"/>
    <lineage>
        <taxon>Eukaryota</taxon>
        <taxon>Rhodophyta</taxon>
        <taxon>Bangiophyceae</taxon>
        <taxon>Bangiales</taxon>
        <taxon>Bangiaceae</taxon>
        <taxon>Porphyra</taxon>
    </lineage>
</organism>
<keyword evidence="4" id="KW-1185">Reference proteome</keyword>
<dbReference type="SUPFAM" id="SSF52540">
    <property type="entry name" value="P-loop containing nucleoside triphosphate hydrolases"/>
    <property type="match status" value="2"/>
</dbReference>
<evidence type="ECO:0000259" key="2">
    <source>
        <dbReference type="SMART" id="SM00382"/>
    </source>
</evidence>
<dbReference type="SMART" id="SM00382">
    <property type="entry name" value="AAA"/>
    <property type="match status" value="1"/>
</dbReference>
<feature type="region of interest" description="Disordered" evidence="1">
    <location>
        <begin position="330"/>
        <end position="408"/>
    </location>
</feature>
<dbReference type="Proteomes" id="UP000218209">
    <property type="component" value="Unassembled WGS sequence"/>
</dbReference>
<proteinExistence type="predicted"/>
<reference evidence="3 4" key="1">
    <citation type="submission" date="2017-03" db="EMBL/GenBank/DDBJ databases">
        <title>WGS assembly of Porphyra umbilicalis.</title>
        <authorList>
            <person name="Brawley S.H."/>
            <person name="Blouin N.A."/>
            <person name="Ficko-Blean E."/>
            <person name="Wheeler G.L."/>
            <person name="Lohr M."/>
            <person name="Goodson H.V."/>
            <person name="Jenkins J.W."/>
            <person name="Blaby-Haas C.E."/>
            <person name="Helliwell K.E."/>
            <person name="Chan C."/>
            <person name="Marriage T."/>
            <person name="Bhattacharya D."/>
            <person name="Klein A.S."/>
            <person name="Badis Y."/>
            <person name="Brodie J."/>
            <person name="Cao Y."/>
            <person name="Collen J."/>
            <person name="Dittami S.M."/>
            <person name="Gachon C.M."/>
            <person name="Green B.R."/>
            <person name="Karpowicz S."/>
            <person name="Kim J.W."/>
            <person name="Kudahl U."/>
            <person name="Lin S."/>
            <person name="Michel G."/>
            <person name="Mittag M."/>
            <person name="Olson B.J."/>
            <person name="Pangilinan J."/>
            <person name="Peng Y."/>
            <person name="Qiu H."/>
            <person name="Shu S."/>
            <person name="Singer J.T."/>
            <person name="Smith A.G."/>
            <person name="Sprecher B.N."/>
            <person name="Wagner V."/>
            <person name="Wang W."/>
            <person name="Wang Z.-Y."/>
            <person name="Yan J."/>
            <person name="Yarish C."/>
            <person name="Zoeuner-Riek S."/>
            <person name="Zhuang Y."/>
            <person name="Zou Y."/>
            <person name="Lindquist E.A."/>
            <person name="Grimwood J."/>
            <person name="Barry K."/>
            <person name="Rokhsar D.S."/>
            <person name="Schmutz J."/>
            <person name="Stiller J.W."/>
            <person name="Grossman A.R."/>
            <person name="Prochnik S.E."/>
        </authorList>
    </citation>
    <scope>NUCLEOTIDE SEQUENCE [LARGE SCALE GENOMIC DNA]</scope>
    <source>
        <strain evidence="3">4086291</strain>
    </source>
</reference>
<evidence type="ECO:0000313" key="4">
    <source>
        <dbReference type="Proteomes" id="UP000218209"/>
    </source>
</evidence>
<dbReference type="AlphaFoldDB" id="A0A1X6PEI8"/>
<evidence type="ECO:0000313" key="3">
    <source>
        <dbReference type="EMBL" id="OSX79250.1"/>
    </source>
</evidence>
<feature type="compositionally biased region" description="Basic and acidic residues" evidence="1">
    <location>
        <begin position="362"/>
        <end position="371"/>
    </location>
</feature>
<sequence>MAAASTKARKYVAVLSPSMCVIHNWTDAAEIGRRVVAVQSNGMLATRCFTTQKDALCWLTNPVHTEAMAAAAALARRSETIGNDHGGRIAVVTRSSSSCFGVDAAGVASALAMVRDPDVGACVFRRFASEMLAWQWLIHDAGRCLLDILRWPNEDDDPRVPRIGQIPSAPQPGLPPATAATSSCAGTAADGKTAESTFVDVQFFSSSCASWSGGSRSGAVVQDPIGKSLLGKRPAAPAGAGARVTAPLGSTEGRVCGNSSSSPGRRLATELPIVELDLTGGRPTKRRRSPDAEFDDPVRPRTPPAARAGRATQWSASDACDLLETIQRVVPPGAGDGRSPASAGRAASGLQRPCDLPPSSFVERDGQDAHPARQGRTPLRGGSRTEAQAGPSVRRLKGAGSDGGALSPNGVGPIGLLAGAGRWDDVCEQLFARVNSAFISGGPGAGKSTLLRRLRVFLQQRYPAEGEVVVLAPTGTSAKTAGGMTFHSFFGFVRDYDPTRIDPSLEAARLLQTDRFRPIKARLSRVRAVLLDEVSLVGADKLGIMHELLCQSRSDSSRPCLWFAFGDFLQLGPVKGAMAYTAPCWRLLFGDAFLDLPGSFRQKDPSFIRAVRDARVGNFSPAVEELVKDCWVEGLEYERMRYEVLHLMPHHKGVLAHNRACLRRLTSGADAPLFVADDDVEEDPDRDATLRRPVLAAVSEYSRKAALVDCVAPAVVPHCLHARVIINNNRRKALGVWHGSVGFISSYDTDGTPIVRLDNHTLPVGVDRGQAGVHDAGDSWIEVACPPVKITARILAYPGALAVRLQVPFVLGWATTIHMSQSLSVSRAVLELADCFEPGMVQTALSRVPTKSGLHIKSFAASRLRADPVALRLYGEWRRL</sequence>
<feature type="compositionally biased region" description="Low complexity" evidence="1">
    <location>
        <begin position="233"/>
        <end position="243"/>
    </location>
</feature>
<name>A0A1X6PEI8_PORUM</name>
<accession>A0A1X6PEI8</accession>
<dbReference type="OrthoDB" id="6134894at2759"/>
<protein>
    <recommendedName>
        <fullName evidence="2">AAA+ ATPase domain-containing protein</fullName>
    </recommendedName>
</protein>
<dbReference type="Gene3D" id="3.40.50.300">
    <property type="entry name" value="P-loop containing nucleotide triphosphate hydrolases"/>
    <property type="match status" value="1"/>
</dbReference>
<dbReference type="InterPro" id="IPR003593">
    <property type="entry name" value="AAA+_ATPase"/>
</dbReference>
<feature type="compositionally biased region" description="Low complexity" evidence="1">
    <location>
        <begin position="331"/>
        <end position="349"/>
    </location>
</feature>
<dbReference type="InterPro" id="IPR051055">
    <property type="entry name" value="PIF1_helicase"/>
</dbReference>
<dbReference type="PANTHER" id="PTHR47642">
    <property type="entry name" value="ATP-DEPENDENT DNA HELICASE"/>
    <property type="match status" value="1"/>
</dbReference>
<dbReference type="EMBL" id="KV918794">
    <property type="protein sequence ID" value="OSX79250.1"/>
    <property type="molecule type" value="Genomic_DNA"/>
</dbReference>
<feature type="domain" description="AAA+ ATPase" evidence="2">
    <location>
        <begin position="433"/>
        <end position="575"/>
    </location>
</feature>
<dbReference type="InterPro" id="IPR027417">
    <property type="entry name" value="P-loop_NTPase"/>
</dbReference>